<dbReference type="Pfam" id="PF07876">
    <property type="entry name" value="Dabb"/>
    <property type="match status" value="1"/>
</dbReference>
<name>A0A0J0XBT7_9TREE</name>
<dbReference type="AlphaFoldDB" id="A0A0J0XBT7"/>
<dbReference type="InterPro" id="IPR013097">
    <property type="entry name" value="Dabb"/>
</dbReference>
<feature type="domain" description="Stress-response A/B barrel" evidence="1">
    <location>
        <begin position="3"/>
        <end position="100"/>
    </location>
</feature>
<organism evidence="2 3">
    <name type="scientific">Cutaneotrichosporon oleaginosum</name>
    <dbReference type="NCBI Taxonomy" id="879819"/>
    <lineage>
        <taxon>Eukaryota</taxon>
        <taxon>Fungi</taxon>
        <taxon>Dikarya</taxon>
        <taxon>Basidiomycota</taxon>
        <taxon>Agaricomycotina</taxon>
        <taxon>Tremellomycetes</taxon>
        <taxon>Trichosporonales</taxon>
        <taxon>Trichosporonaceae</taxon>
        <taxon>Cutaneotrichosporon</taxon>
    </lineage>
</organism>
<protein>
    <recommendedName>
        <fullName evidence="1">Stress-response A/B barrel domain-containing protein</fullName>
    </recommendedName>
</protein>
<dbReference type="PROSITE" id="PS51502">
    <property type="entry name" value="S_R_A_B_BARREL"/>
    <property type="match status" value="1"/>
</dbReference>
<dbReference type="GeneID" id="28981649"/>
<sequence length="105" mass="11426">MGVFHIVAFKLADAAHIAPLTASMLALKDQCVRNGKPYIRAASGGRQTSPEGKDRGTQVVFLLEFANQEDADYYIAQDPAHGAFKDKIAGWVEDVVVLDFMPGVF</sequence>
<dbReference type="EMBL" id="KQ087300">
    <property type="protein sequence ID" value="KLT38517.1"/>
    <property type="molecule type" value="Genomic_DNA"/>
</dbReference>
<dbReference type="InterPro" id="IPR011008">
    <property type="entry name" value="Dimeric_a/b-barrel"/>
</dbReference>
<dbReference type="Proteomes" id="UP000053611">
    <property type="component" value="Unassembled WGS sequence"/>
</dbReference>
<evidence type="ECO:0000313" key="2">
    <source>
        <dbReference type="EMBL" id="KLT38517.1"/>
    </source>
</evidence>
<keyword evidence="3" id="KW-1185">Reference proteome</keyword>
<evidence type="ECO:0000259" key="1">
    <source>
        <dbReference type="PROSITE" id="PS51502"/>
    </source>
</evidence>
<proteinExistence type="predicted"/>
<gene>
    <name evidence="2" type="ORF">CC85DRAFT_267055</name>
</gene>
<dbReference type="STRING" id="879819.A0A0J0XBT7"/>
<dbReference type="SUPFAM" id="SSF54909">
    <property type="entry name" value="Dimeric alpha+beta barrel"/>
    <property type="match status" value="1"/>
</dbReference>
<dbReference type="SMART" id="SM00886">
    <property type="entry name" value="Dabb"/>
    <property type="match status" value="1"/>
</dbReference>
<dbReference type="Gene3D" id="3.30.70.100">
    <property type="match status" value="1"/>
</dbReference>
<dbReference type="RefSeq" id="XP_018275008.1">
    <property type="nucleotide sequence ID" value="XM_018421046.1"/>
</dbReference>
<dbReference type="OrthoDB" id="1601230at2759"/>
<accession>A0A0J0XBT7</accession>
<reference evidence="2 3" key="1">
    <citation type="submission" date="2015-03" db="EMBL/GenBank/DDBJ databases">
        <title>Genomics and transcriptomics of the oil-accumulating basidiomycete yeast T. oleaginosus allow insights into substrate utilization and the diverse evolutionary trajectories of mating systems in fungi.</title>
        <authorList>
            <consortium name="DOE Joint Genome Institute"/>
            <person name="Kourist R."/>
            <person name="Kracht O."/>
            <person name="Bracharz F."/>
            <person name="Lipzen A."/>
            <person name="Nolan M."/>
            <person name="Ohm R."/>
            <person name="Grigoriev I."/>
            <person name="Sun S."/>
            <person name="Heitman J."/>
            <person name="Bruck T."/>
            <person name="Nowrousian M."/>
        </authorList>
    </citation>
    <scope>NUCLEOTIDE SEQUENCE [LARGE SCALE GENOMIC DNA]</scope>
    <source>
        <strain evidence="2 3">IBC0246</strain>
    </source>
</reference>
<evidence type="ECO:0000313" key="3">
    <source>
        <dbReference type="Proteomes" id="UP000053611"/>
    </source>
</evidence>